<proteinExistence type="predicted"/>
<dbReference type="GO" id="GO:0005524">
    <property type="term" value="F:ATP binding"/>
    <property type="evidence" value="ECO:0007669"/>
    <property type="project" value="UniProtKB-KW"/>
</dbReference>
<protein>
    <submittedName>
        <fullName evidence="6">DUF4172 domain-containing protein</fullName>
    </submittedName>
</protein>
<dbReference type="GO" id="GO:0003700">
    <property type="term" value="F:DNA-binding transcription factor activity"/>
    <property type="evidence" value="ECO:0007669"/>
    <property type="project" value="InterPro"/>
</dbReference>
<dbReference type="Pfam" id="PF13776">
    <property type="entry name" value="DUF4172"/>
    <property type="match status" value="1"/>
</dbReference>
<dbReference type="SUPFAM" id="SSF140931">
    <property type="entry name" value="Fic-like"/>
    <property type="match status" value="1"/>
</dbReference>
<dbReference type="InterPro" id="IPR025230">
    <property type="entry name" value="DUF4172"/>
</dbReference>
<dbReference type="PANTHER" id="PTHR13504:SF33">
    <property type="entry name" value="FIC FAMILY PROTEIN"/>
    <property type="match status" value="1"/>
</dbReference>
<dbReference type="Pfam" id="PF02661">
    <property type="entry name" value="Fic"/>
    <property type="match status" value="1"/>
</dbReference>
<evidence type="ECO:0000313" key="6">
    <source>
        <dbReference type="EMBL" id="PQA55649.1"/>
    </source>
</evidence>
<dbReference type="InterPro" id="IPR036388">
    <property type="entry name" value="WH-like_DNA-bd_sf"/>
</dbReference>
<dbReference type="InterPro" id="IPR003812">
    <property type="entry name" value="Fido"/>
</dbReference>
<feature type="binding site" evidence="4">
    <location>
        <begin position="209"/>
        <end position="216"/>
    </location>
    <ligand>
        <name>ATP</name>
        <dbReference type="ChEBI" id="CHEBI:30616"/>
    </ligand>
</feature>
<evidence type="ECO:0000256" key="3">
    <source>
        <dbReference type="PIRSR" id="PIRSR640198-1"/>
    </source>
</evidence>
<dbReference type="InterPro" id="IPR036597">
    <property type="entry name" value="Fido-like_dom_sf"/>
</dbReference>
<dbReference type="InterPro" id="IPR040198">
    <property type="entry name" value="Fido_containing"/>
</dbReference>
<dbReference type="Proteomes" id="UP000239590">
    <property type="component" value="Unassembled WGS sequence"/>
</dbReference>
<dbReference type="PANTHER" id="PTHR13504">
    <property type="entry name" value="FIDO DOMAIN-CONTAINING PROTEIN DDB_G0283145"/>
    <property type="match status" value="1"/>
</dbReference>
<evidence type="ECO:0000256" key="1">
    <source>
        <dbReference type="ARBA" id="ARBA00023015"/>
    </source>
</evidence>
<dbReference type="Gene3D" id="1.10.10.10">
    <property type="entry name" value="Winged helix-like DNA-binding domain superfamily/Winged helix DNA-binding domain"/>
    <property type="match status" value="1"/>
</dbReference>
<dbReference type="SMART" id="SM00420">
    <property type="entry name" value="HTH_DEOR"/>
    <property type="match status" value="1"/>
</dbReference>
<dbReference type="SUPFAM" id="SSF46785">
    <property type="entry name" value="Winged helix' DNA-binding domain"/>
    <property type="match status" value="1"/>
</dbReference>
<dbReference type="AlphaFoldDB" id="A0A2S7II33"/>
<dbReference type="OrthoDB" id="9814400at2"/>
<accession>A0A2S7II33</accession>
<feature type="binding site" evidence="4">
    <location>
        <begin position="247"/>
        <end position="248"/>
    </location>
    <ligand>
        <name>ATP</name>
        <dbReference type="ChEBI" id="CHEBI:30616"/>
    </ligand>
</feature>
<dbReference type="Pfam" id="PF08220">
    <property type="entry name" value="HTH_DeoR"/>
    <property type="match status" value="1"/>
</dbReference>
<dbReference type="InterPro" id="IPR001034">
    <property type="entry name" value="DeoR_HTH"/>
</dbReference>
<sequence length="370" mass="41984">MYIHEQPQWPAFTWKTEVIASLLASVRHKQGKLTGRMISLGFSLQEEAEFKTLTQDVLKTSEIEGELLNPDQVRSSIARKLGLDIGNSVPSDRHVDGVVDMLLDATRHYEQPLTPDRLFGWHAALFPTGRSGMYSITVGNWRTSLTGPMQVVSGAMGREVVHFEAPAAEKLPEQMQAFLTWFNQHLPLDPVLKAAIAHVWFVTIHPFDDGNGRIARALTDLLLARSDESTQRFYSMSSQIQKERKAYYQTLEQTQKGTLDITDWLKWFLSCLERALLTAEETLNTVLAKAQYWTFFSGKSINDRQKLMLNKLLDGFEGKLNTSKWAKLTKVSTDTALRDIQNLESQGILIKEEGGGRSTHYQLIDLRETR</sequence>
<dbReference type="InterPro" id="IPR036390">
    <property type="entry name" value="WH_DNA-bd_sf"/>
</dbReference>
<gene>
    <name evidence="6" type="ORF">C5O19_19760</name>
</gene>
<keyword evidence="2" id="KW-0804">Transcription</keyword>
<dbReference type="EMBL" id="PTRA01000004">
    <property type="protein sequence ID" value="PQA55649.1"/>
    <property type="molecule type" value="Genomic_DNA"/>
</dbReference>
<keyword evidence="4" id="KW-0067">ATP-binding</keyword>
<evidence type="ECO:0000313" key="7">
    <source>
        <dbReference type="Proteomes" id="UP000239590"/>
    </source>
</evidence>
<keyword evidence="4" id="KW-0547">Nucleotide-binding</keyword>
<name>A0A2S7II33_9BACT</name>
<dbReference type="RefSeq" id="WP_104715109.1">
    <property type="nucleotide sequence ID" value="NZ_PTRA01000004.1"/>
</dbReference>
<comment type="caution">
    <text evidence="6">The sequence shown here is derived from an EMBL/GenBank/DDBJ whole genome shotgun (WGS) entry which is preliminary data.</text>
</comment>
<evidence type="ECO:0000256" key="4">
    <source>
        <dbReference type="PIRSR" id="PIRSR640198-2"/>
    </source>
</evidence>
<evidence type="ECO:0000256" key="2">
    <source>
        <dbReference type="ARBA" id="ARBA00023163"/>
    </source>
</evidence>
<feature type="domain" description="Fido" evidence="5">
    <location>
        <begin position="113"/>
        <end position="270"/>
    </location>
</feature>
<organism evidence="6 7">
    <name type="scientific">Siphonobacter curvatus</name>
    <dbReference type="NCBI Taxonomy" id="2094562"/>
    <lineage>
        <taxon>Bacteria</taxon>
        <taxon>Pseudomonadati</taxon>
        <taxon>Bacteroidota</taxon>
        <taxon>Cytophagia</taxon>
        <taxon>Cytophagales</taxon>
        <taxon>Cytophagaceae</taxon>
        <taxon>Siphonobacter</taxon>
    </lineage>
</organism>
<keyword evidence="7" id="KW-1185">Reference proteome</keyword>
<reference evidence="7" key="1">
    <citation type="submission" date="2018-02" db="EMBL/GenBank/DDBJ databases">
        <title>Genome sequencing of Solimonas sp. HR-BB.</title>
        <authorList>
            <person name="Lee Y."/>
            <person name="Jeon C.O."/>
        </authorList>
    </citation>
    <scope>NUCLEOTIDE SEQUENCE [LARGE SCALE GENOMIC DNA]</scope>
    <source>
        <strain evidence="7">HR-U</strain>
    </source>
</reference>
<keyword evidence="1" id="KW-0805">Transcription regulation</keyword>
<dbReference type="PROSITE" id="PS51459">
    <property type="entry name" value="FIDO"/>
    <property type="match status" value="1"/>
</dbReference>
<evidence type="ECO:0000259" key="5">
    <source>
        <dbReference type="PROSITE" id="PS51459"/>
    </source>
</evidence>
<dbReference type="Gene3D" id="1.10.3290.10">
    <property type="entry name" value="Fido-like domain"/>
    <property type="match status" value="1"/>
</dbReference>
<feature type="active site" evidence="3">
    <location>
        <position position="205"/>
    </location>
</feature>